<dbReference type="EMBL" id="CVRI01000020">
    <property type="protein sequence ID" value="CRK91037.1"/>
    <property type="molecule type" value="Genomic_DNA"/>
</dbReference>
<evidence type="ECO:0000313" key="2">
    <source>
        <dbReference type="Proteomes" id="UP000183832"/>
    </source>
</evidence>
<protein>
    <submittedName>
        <fullName evidence="1">CLUMA_CG004725, isoform A</fullName>
    </submittedName>
</protein>
<dbReference type="AlphaFoldDB" id="A0A1J1HSQ5"/>
<dbReference type="Proteomes" id="UP000183832">
    <property type="component" value="Unassembled WGS sequence"/>
</dbReference>
<gene>
    <name evidence="1" type="ORF">CLUMA_CG004725</name>
</gene>
<keyword evidence="2" id="KW-1185">Reference proteome</keyword>
<organism evidence="1 2">
    <name type="scientific">Clunio marinus</name>
    <dbReference type="NCBI Taxonomy" id="568069"/>
    <lineage>
        <taxon>Eukaryota</taxon>
        <taxon>Metazoa</taxon>
        <taxon>Ecdysozoa</taxon>
        <taxon>Arthropoda</taxon>
        <taxon>Hexapoda</taxon>
        <taxon>Insecta</taxon>
        <taxon>Pterygota</taxon>
        <taxon>Neoptera</taxon>
        <taxon>Endopterygota</taxon>
        <taxon>Diptera</taxon>
        <taxon>Nematocera</taxon>
        <taxon>Chironomoidea</taxon>
        <taxon>Chironomidae</taxon>
        <taxon>Clunio</taxon>
    </lineage>
</organism>
<proteinExistence type="predicted"/>
<name>A0A1J1HSQ5_9DIPT</name>
<accession>A0A1J1HSQ5</accession>
<reference evidence="1 2" key="1">
    <citation type="submission" date="2015-04" db="EMBL/GenBank/DDBJ databases">
        <authorList>
            <person name="Syromyatnikov M.Y."/>
            <person name="Popov V.N."/>
        </authorList>
    </citation>
    <scope>NUCLEOTIDE SEQUENCE [LARGE SCALE GENOMIC DNA]</scope>
</reference>
<sequence>MCRHMMNNKKFWRNVEHHLGPLNEEICALLTRLGFNSYSSFKGTPDELIFMDILESYIKIVFDQTPKYFDIRYRRLIFMVETSRELKPSYKSMIKAIHQLIKVTPYEHFNSTASPPFKPSRDFKFRKFCEQCKARLNYDVIIKM</sequence>
<evidence type="ECO:0000313" key="1">
    <source>
        <dbReference type="EMBL" id="CRK91037.1"/>
    </source>
</evidence>